<evidence type="ECO:0000256" key="1">
    <source>
        <dbReference type="ARBA" id="ARBA00006817"/>
    </source>
</evidence>
<evidence type="ECO:0000259" key="2">
    <source>
        <dbReference type="Pfam" id="PF08327"/>
    </source>
</evidence>
<reference evidence="3 4" key="1">
    <citation type="submission" date="2016-10" db="EMBL/GenBank/DDBJ databases">
        <authorList>
            <person name="de Groot N.N."/>
        </authorList>
    </citation>
    <scope>NUCLEOTIDE SEQUENCE [LARGE SCALE GENOMIC DNA]</scope>
    <source>
        <strain evidence="3 4">CGMCC 4.3491</strain>
    </source>
</reference>
<dbReference type="Pfam" id="PF08327">
    <property type="entry name" value="AHSA1"/>
    <property type="match status" value="1"/>
</dbReference>
<protein>
    <submittedName>
        <fullName evidence="3">Uncharacterized conserved protein YndB, AHSA1/START domain</fullName>
    </submittedName>
</protein>
<proteinExistence type="inferred from homology"/>
<dbReference type="EMBL" id="FNPZ01000010">
    <property type="protein sequence ID" value="SDZ56388.1"/>
    <property type="molecule type" value="Genomic_DNA"/>
</dbReference>
<dbReference type="OrthoDB" id="8755073at2"/>
<dbReference type="AlphaFoldDB" id="A0A1H3U1Z5"/>
<organism evidence="3 4">
    <name type="scientific">Herbiconiux ginsengi</name>
    <dbReference type="NCBI Taxonomy" id="381665"/>
    <lineage>
        <taxon>Bacteria</taxon>
        <taxon>Bacillati</taxon>
        <taxon>Actinomycetota</taxon>
        <taxon>Actinomycetes</taxon>
        <taxon>Micrococcales</taxon>
        <taxon>Microbacteriaceae</taxon>
        <taxon>Herbiconiux</taxon>
    </lineage>
</organism>
<evidence type="ECO:0000313" key="3">
    <source>
        <dbReference type="EMBL" id="SDZ56388.1"/>
    </source>
</evidence>
<sequence>MAEIRVETFTEVPPEQLFPYFVTAAGVTCWLSAPDVFEPSAGGFIRLPLDGRLIAGQVLEVVAPRRVLMSWQINWPDRLAPSMSKLELTVRPQKRGSRIVIIHWNLPEGRLPQLRVDWDQRLIRLLAAVNSE</sequence>
<dbReference type="InterPro" id="IPR023393">
    <property type="entry name" value="START-like_dom_sf"/>
</dbReference>
<dbReference type="STRING" id="381665.SAMN05216554_0024"/>
<feature type="domain" description="Activator of Hsp90 ATPase homologue 1/2-like C-terminal" evidence="2">
    <location>
        <begin position="12"/>
        <end position="125"/>
    </location>
</feature>
<gene>
    <name evidence="3" type="ORF">SAMN05216554_0024</name>
</gene>
<name>A0A1H3U1Z5_9MICO</name>
<keyword evidence="4" id="KW-1185">Reference proteome</keyword>
<dbReference type="SUPFAM" id="SSF55961">
    <property type="entry name" value="Bet v1-like"/>
    <property type="match status" value="1"/>
</dbReference>
<dbReference type="Gene3D" id="3.30.530.20">
    <property type="match status" value="1"/>
</dbReference>
<dbReference type="InterPro" id="IPR013538">
    <property type="entry name" value="ASHA1/2-like_C"/>
</dbReference>
<dbReference type="RefSeq" id="WP_092558388.1">
    <property type="nucleotide sequence ID" value="NZ_FNPZ01000010.1"/>
</dbReference>
<dbReference type="Proteomes" id="UP000198891">
    <property type="component" value="Unassembled WGS sequence"/>
</dbReference>
<comment type="similarity">
    <text evidence="1">Belongs to the AHA1 family.</text>
</comment>
<accession>A0A1H3U1Z5</accession>
<evidence type="ECO:0000313" key="4">
    <source>
        <dbReference type="Proteomes" id="UP000198891"/>
    </source>
</evidence>